<protein>
    <submittedName>
        <fullName evidence="2">Uncharacterized protein</fullName>
    </submittedName>
</protein>
<accession>A0A6J5T760</accession>
<organism evidence="2">
    <name type="scientific">uncultured Caudovirales phage</name>
    <dbReference type="NCBI Taxonomy" id="2100421"/>
    <lineage>
        <taxon>Viruses</taxon>
        <taxon>Duplodnaviria</taxon>
        <taxon>Heunggongvirae</taxon>
        <taxon>Uroviricota</taxon>
        <taxon>Caudoviricetes</taxon>
        <taxon>Peduoviridae</taxon>
        <taxon>Maltschvirus</taxon>
        <taxon>Maltschvirus maltsch</taxon>
    </lineage>
</organism>
<evidence type="ECO:0000313" key="2">
    <source>
        <dbReference type="EMBL" id="CAB4222871.1"/>
    </source>
</evidence>
<proteinExistence type="predicted"/>
<dbReference type="EMBL" id="LR797525">
    <property type="protein sequence ID" value="CAB4222871.1"/>
    <property type="molecule type" value="Genomic_DNA"/>
</dbReference>
<name>A0A6J5T760_9CAUD</name>
<sequence length="172" mass="19090">MAEGLNTKVEIYGLKDAIKQLNSVEPGLRNQIAKDFRNVAKPVINDALALVPNTVPLSGMGRKWTTPSGFKMLPWDAGRKQKISAKINTKKVSEFRGQIRNVGVFNIIYSGSTGTLFDMAANGRLGAALSARYGMRSRVMWKAMEKNQGTVESEMRRIVETVMDKVDRNVVE</sequence>
<evidence type="ECO:0000313" key="1">
    <source>
        <dbReference type="EMBL" id="CAB4167195.1"/>
    </source>
</evidence>
<dbReference type="EMBL" id="LR796808">
    <property type="protein sequence ID" value="CAB4167195.1"/>
    <property type="molecule type" value="Genomic_DNA"/>
</dbReference>
<reference evidence="2" key="1">
    <citation type="submission" date="2020-05" db="EMBL/GenBank/DDBJ databases">
        <authorList>
            <person name="Chiriac C."/>
            <person name="Salcher M."/>
            <person name="Ghai R."/>
            <person name="Kavagutti S V."/>
        </authorList>
    </citation>
    <scope>NUCLEOTIDE SEQUENCE</scope>
</reference>
<gene>
    <name evidence="2" type="ORF">UFOVP1661_3</name>
    <name evidence="1" type="ORF">UFOVP870_7</name>
</gene>